<reference evidence="1" key="2">
    <citation type="submission" date="2020-05" db="UniProtKB">
        <authorList>
            <consortium name="EnsemblMetazoa"/>
        </authorList>
    </citation>
    <scope>IDENTIFICATION</scope>
    <source>
        <strain evidence="1">MINIMUS1</strain>
    </source>
</reference>
<reference evidence="2" key="1">
    <citation type="submission" date="2013-03" db="EMBL/GenBank/DDBJ databases">
        <title>The Genome Sequence of Anopheles minimus MINIMUS1.</title>
        <authorList>
            <consortium name="The Broad Institute Genomics Platform"/>
            <person name="Neafsey D.E."/>
            <person name="Walton C."/>
            <person name="Walker B."/>
            <person name="Young S.K."/>
            <person name="Zeng Q."/>
            <person name="Gargeya S."/>
            <person name="Fitzgerald M."/>
            <person name="Haas B."/>
            <person name="Abouelleil A."/>
            <person name="Allen A.W."/>
            <person name="Alvarado L."/>
            <person name="Arachchi H.M."/>
            <person name="Berlin A.M."/>
            <person name="Chapman S.B."/>
            <person name="Gainer-Dewar J."/>
            <person name="Goldberg J."/>
            <person name="Griggs A."/>
            <person name="Gujja S."/>
            <person name="Hansen M."/>
            <person name="Howarth C."/>
            <person name="Imamovic A."/>
            <person name="Ireland A."/>
            <person name="Larimer J."/>
            <person name="McCowan C."/>
            <person name="Murphy C."/>
            <person name="Pearson M."/>
            <person name="Poon T.W."/>
            <person name="Priest M."/>
            <person name="Roberts A."/>
            <person name="Saif S."/>
            <person name="Shea T."/>
            <person name="Sisk P."/>
            <person name="Sykes S."/>
            <person name="Wortman J."/>
            <person name="Nusbaum C."/>
            <person name="Birren B."/>
        </authorList>
    </citation>
    <scope>NUCLEOTIDE SEQUENCE [LARGE SCALE GENOMIC DNA]</scope>
    <source>
        <strain evidence="2">MINIMUS1</strain>
    </source>
</reference>
<dbReference type="Proteomes" id="UP000075920">
    <property type="component" value="Unassembled WGS sequence"/>
</dbReference>
<evidence type="ECO:0000313" key="1">
    <source>
        <dbReference type="EnsemblMetazoa" id="AMIN003041-PA"/>
    </source>
</evidence>
<organism evidence="1 2">
    <name type="scientific">Anopheles minimus</name>
    <dbReference type="NCBI Taxonomy" id="112268"/>
    <lineage>
        <taxon>Eukaryota</taxon>
        <taxon>Metazoa</taxon>
        <taxon>Ecdysozoa</taxon>
        <taxon>Arthropoda</taxon>
        <taxon>Hexapoda</taxon>
        <taxon>Insecta</taxon>
        <taxon>Pterygota</taxon>
        <taxon>Neoptera</taxon>
        <taxon>Endopterygota</taxon>
        <taxon>Diptera</taxon>
        <taxon>Nematocera</taxon>
        <taxon>Culicoidea</taxon>
        <taxon>Culicidae</taxon>
        <taxon>Anophelinae</taxon>
        <taxon>Anopheles</taxon>
    </lineage>
</organism>
<sequence length="35" mass="3820">MESENTRTVCSSDALSAEYFRSVAQATLPTATILR</sequence>
<protein>
    <submittedName>
        <fullName evidence="1">Uncharacterized protein</fullName>
    </submittedName>
</protein>
<name>A0A182VY91_9DIPT</name>
<proteinExistence type="predicted"/>
<evidence type="ECO:0000313" key="2">
    <source>
        <dbReference type="Proteomes" id="UP000075920"/>
    </source>
</evidence>
<dbReference type="EnsemblMetazoa" id="AMIN003041-RA">
    <property type="protein sequence ID" value="AMIN003041-PA"/>
    <property type="gene ID" value="AMIN003041"/>
</dbReference>
<accession>A0A182VY91</accession>
<dbReference type="AlphaFoldDB" id="A0A182VY91"/>
<dbReference type="VEuPathDB" id="VectorBase:AMIN003041"/>
<keyword evidence="2" id="KW-1185">Reference proteome</keyword>